<comment type="caution">
    <text evidence="2">The sequence shown here is derived from an EMBL/GenBank/DDBJ whole genome shotgun (WGS) entry which is preliminary data.</text>
</comment>
<dbReference type="Proteomes" id="UP001153954">
    <property type="component" value="Unassembled WGS sequence"/>
</dbReference>
<evidence type="ECO:0000256" key="1">
    <source>
        <dbReference type="SAM" id="MobiDB-lite"/>
    </source>
</evidence>
<keyword evidence="3" id="KW-1185">Reference proteome</keyword>
<gene>
    <name evidence="2" type="ORF">EEDITHA_LOCUS15507</name>
</gene>
<evidence type="ECO:0000313" key="2">
    <source>
        <dbReference type="EMBL" id="CAH2100676.1"/>
    </source>
</evidence>
<proteinExistence type="predicted"/>
<feature type="compositionally biased region" description="Basic residues" evidence="1">
    <location>
        <begin position="100"/>
        <end position="124"/>
    </location>
</feature>
<sequence length="145" mass="17035">MRPLFPRNKMKNKIHKKKFSQKIFKFCGCPGIPRSDLDDINEILHNSKLRLSRGQGSWKVMPKDSCEVYKERRRRQAERNERSNDVENTSQITSKSEKKTAKKDRARKAKHKYRPGQRRRHRKQSSPCSCYSSRTSCTCSTGTET</sequence>
<feature type="region of interest" description="Disordered" evidence="1">
    <location>
        <begin position="69"/>
        <end position="145"/>
    </location>
</feature>
<accession>A0AAU9UNU4</accession>
<dbReference type="EMBL" id="CAKOGL010000023">
    <property type="protein sequence ID" value="CAH2100676.1"/>
    <property type="molecule type" value="Genomic_DNA"/>
</dbReference>
<name>A0AAU9UNU4_EUPED</name>
<feature type="compositionally biased region" description="Low complexity" evidence="1">
    <location>
        <begin position="125"/>
        <end position="145"/>
    </location>
</feature>
<organism evidence="2 3">
    <name type="scientific">Euphydryas editha</name>
    <name type="common">Edith's checkerspot</name>
    <dbReference type="NCBI Taxonomy" id="104508"/>
    <lineage>
        <taxon>Eukaryota</taxon>
        <taxon>Metazoa</taxon>
        <taxon>Ecdysozoa</taxon>
        <taxon>Arthropoda</taxon>
        <taxon>Hexapoda</taxon>
        <taxon>Insecta</taxon>
        <taxon>Pterygota</taxon>
        <taxon>Neoptera</taxon>
        <taxon>Endopterygota</taxon>
        <taxon>Lepidoptera</taxon>
        <taxon>Glossata</taxon>
        <taxon>Ditrysia</taxon>
        <taxon>Papilionoidea</taxon>
        <taxon>Nymphalidae</taxon>
        <taxon>Nymphalinae</taxon>
        <taxon>Euphydryas</taxon>
    </lineage>
</organism>
<evidence type="ECO:0000313" key="3">
    <source>
        <dbReference type="Proteomes" id="UP001153954"/>
    </source>
</evidence>
<protein>
    <submittedName>
        <fullName evidence="2">Uncharacterized protein</fullName>
    </submittedName>
</protein>
<dbReference type="AlphaFoldDB" id="A0AAU9UNU4"/>
<reference evidence="2" key="1">
    <citation type="submission" date="2022-03" db="EMBL/GenBank/DDBJ databases">
        <authorList>
            <person name="Tunstrom K."/>
        </authorList>
    </citation>
    <scope>NUCLEOTIDE SEQUENCE</scope>
</reference>